<name>V9CZ93_9EURO</name>
<evidence type="ECO:0000259" key="10">
    <source>
        <dbReference type="Pfam" id="PF05236"/>
    </source>
</evidence>
<keyword evidence="5" id="KW-0804">Transcription</keyword>
<dbReference type="AlphaFoldDB" id="V9CZ93"/>
<keyword evidence="4" id="KW-0805">Transcription regulation</keyword>
<evidence type="ECO:0000256" key="9">
    <source>
        <dbReference type="SAM" id="MobiDB-lite"/>
    </source>
</evidence>
<feature type="domain" description="Transcription initiation factor TFIID component TAF4 C-terminal" evidence="10">
    <location>
        <begin position="284"/>
        <end position="576"/>
    </location>
</feature>
<reference evidence="11 12" key="1">
    <citation type="submission" date="2013-03" db="EMBL/GenBank/DDBJ databases">
        <title>The Genome Sequence of Cladophialophora carrionii CBS 160.54.</title>
        <authorList>
            <consortium name="The Broad Institute Genomics Platform"/>
            <person name="Cuomo C."/>
            <person name="de Hoog S."/>
            <person name="Gorbushina A."/>
            <person name="Walker B."/>
            <person name="Young S.K."/>
            <person name="Zeng Q."/>
            <person name="Gargeya S."/>
            <person name="Fitzgerald M."/>
            <person name="Haas B."/>
            <person name="Abouelleil A."/>
            <person name="Allen A.W."/>
            <person name="Alvarado L."/>
            <person name="Arachchi H.M."/>
            <person name="Berlin A.M."/>
            <person name="Chapman S.B."/>
            <person name="Gainer-Dewar J."/>
            <person name="Goldberg J."/>
            <person name="Griggs A."/>
            <person name="Gujja S."/>
            <person name="Hansen M."/>
            <person name="Howarth C."/>
            <person name="Imamovic A."/>
            <person name="Ireland A."/>
            <person name="Larimer J."/>
            <person name="McCowan C."/>
            <person name="Murphy C."/>
            <person name="Pearson M."/>
            <person name="Poon T.W."/>
            <person name="Priest M."/>
            <person name="Roberts A."/>
            <person name="Saif S."/>
            <person name="Shea T."/>
            <person name="Sisk P."/>
            <person name="Sykes S."/>
            <person name="Wortman J."/>
            <person name="Nusbaum C."/>
            <person name="Birren B."/>
        </authorList>
    </citation>
    <scope>NUCLEOTIDE SEQUENCE [LARGE SCALE GENOMIC DNA]</scope>
    <source>
        <strain evidence="11 12">CBS 160.54</strain>
    </source>
</reference>
<feature type="region of interest" description="Disordered" evidence="9">
    <location>
        <begin position="408"/>
        <end position="481"/>
    </location>
</feature>
<feature type="compositionally biased region" description="Polar residues" evidence="9">
    <location>
        <begin position="72"/>
        <end position="99"/>
    </location>
</feature>
<dbReference type="HOGENOM" id="CLU_474896_0_0_1"/>
<dbReference type="EMBL" id="KB822709">
    <property type="protein sequence ID" value="ETI19721.1"/>
    <property type="molecule type" value="Genomic_DNA"/>
</dbReference>
<protein>
    <recommendedName>
        <fullName evidence="3">Transcription initiation factor TFIID subunit 4</fullName>
    </recommendedName>
    <alternativeName>
        <fullName evidence="8">TBP-associated factor 4</fullName>
    </alternativeName>
</protein>
<dbReference type="Proteomes" id="UP000030678">
    <property type="component" value="Unassembled WGS sequence"/>
</dbReference>
<dbReference type="RefSeq" id="XP_008731263.1">
    <property type="nucleotide sequence ID" value="XM_008733041.1"/>
</dbReference>
<dbReference type="OrthoDB" id="21060at2759"/>
<feature type="compositionally biased region" description="Basic and acidic residues" evidence="9">
    <location>
        <begin position="464"/>
        <end position="479"/>
    </location>
</feature>
<dbReference type="GO" id="GO:0006352">
    <property type="term" value="P:DNA-templated transcription initiation"/>
    <property type="evidence" value="ECO:0007669"/>
    <property type="project" value="InterPro"/>
</dbReference>
<feature type="region of interest" description="Disordered" evidence="9">
    <location>
        <begin position="501"/>
        <end position="553"/>
    </location>
</feature>
<organism evidence="11 12">
    <name type="scientific">Cladophialophora carrionii CBS 160.54</name>
    <dbReference type="NCBI Taxonomy" id="1279043"/>
    <lineage>
        <taxon>Eukaryota</taxon>
        <taxon>Fungi</taxon>
        <taxon>Dikarya</taxon>
        <taxon>Ascomycota</taxon>
        <taxon>Pezizomycotina</taxon>
        <taxon>Eurotiomycetes</taxon>
        <taxon>Chaetothyriomycetidae</taxon>
        <taxon>Chaetothyriales</taxon>
        <taxon>Herpotrichiellaceae</taxon>
        <taxon>Cladophialophora</taxon>
    </lineage>
</organism>
<evidence type="ECO:0000256" key="7">
    <source>
        <dbReference type="ARBA" id="ARBA00025346"/>
    </source>
</evidence>
<proteinExistence type="inferred from homology"/>
<feature type="compositionally biased region" description="Basic and acidic residues" evidence="9">
    <location>
        <begin position="119"/>
        <end position="130"/>
    </location>
</feature>
<evidence type="ECO:0000313" key="12">
    <source>
        <dbReference type="Proteomes" id="UP000030678"/>
    </source>
</evidence>
<comment type="similarity">
    <text evidence="2">Belongs to the TAF4 family.</text>
</comment>
<dbReference type="InterPro" id="IPR007900">
    <property type="entry name" value="TAF4_C"/>
</dbReference>
<dbReference type="GeneID" id="19987227"/>
<evidence type="ECO:0000256" key="6">
    <source>
        <dbReference type="ARBA" id="ARBA00023242"/>
    </source>
</evidence>
<feature type="compositionally biased region" description="Low complexity" evidence="9">
    <location>
        <begin position="45"/>
        <end position="63"/>
    </location>
</feature>
<feature type="region of interest" description="Disordered" evidence="9">
    <location>
        <begin position="1"/>
        <end position="141"/>
    </location>
</feature>
<feature type="compositionally biased region" description="Basic and acidic residues" evidence="9">
    <location>
        <begin position="202"/>
        <end position="217"/>
    </location>
</feature>
<evidence type="ECO:0000313" key="11">
    <source>
        <dbReference type="EMBL" id="ETI19721.1"/>
    </source>
</evidence>
<dbReference type="GO" id="GO:0005669">
    <property type="term" value="C:transcription factor TFIID complex"/>
    <property type="evidence" value="ECO:0007669"/>
    <property type="project" value="InterPro"/>
</dbReference>
<keyword evidence="6" id="KW-0539">Nucleus</keyword>
<feature type="compositionally biased region" description="Polar residues" evidence="9">
    <location>
        <begin position="161"/>
        <end position="171"/>
    </location>
</feature>
<comment type="function">
    <text evidence="7">Functions as a component of the DNA-binding general transcription factor complex TFIID. Binding of TFIID to a promoter (with or without TATA element) is the initial step in pre-initiation complex (PIC) formation. TFIID plays a key role in the regulation of gene expression by RNA polymerase II through different activities such as transcription activator interaction, core promoter recognition and selectivity, TFIIA and TFIIB interaction, chromatin modification (histone acetylation by TAF1), facilitation of DNA opening and initiation of transcription.</text>
</comment>
<comment type="subcellular location">
    <subcellularLocation>
        <location evidence="1">Nucleus</location>
    </subcellularLocation>
</comment>
<evidence type="ECO:0000256" key="1">
    <source>
        <dbReference type="ARBA" id="ARBA00004123"/>
    </source>
</evidence>
<feature type="compositionally biased region" description="Low complexity" evidence="9">
    <location>
        <begin position="172"/>
        <end position="198"/>
    </location>
</feature>
<gene>
    <name evidence="11" type="ORF">G647_08734</name>
</gene>
<evidence type="ECO:0000256" key="2">
    <source>
        <dbReference type="ARBA" id="ARBA00006178"/>
    </source>
</evidence>
<evidence type="ECO:0000256" key="3">
    <source>
        <dbReference type="ARBA" id="ARBA00017306"/>
    </source>
</evidence>
<evidence type="ECO:0000256" key="4">
    <source>
        <dbReference type="ARBA" id="ARBA00023015"/>
    </source>
</evidence>
<accession>V9CZ93</accession>
<evidence type="ECO:0000256" key="5">
    <source>
        <dbReference type="ARBA" id="ARBA00023163"/>
    </source>
</evidence>
<feature type="region of interest" description="Disordered" evidence="9">
    <location>
        <begin position="161"/>
        <end position="217"/>
    </location>
</feature>
<dbReference type="VEuPathDB" id="FungiDB:G647_08734"/>
<feature type="compositionally biased region" description="Basic and acidic residues" evidence="9">
    <location>
        <begin position="410"/>
        <end position="420"/>
    </location>
</feature>
<evidence type="ECO:0000256" key="8">
    <source>
        <dbReference type="ARBA" id="ARBA00031747"/>
    </source>
</evidence>
<sequence length="588" mass="62914">MAHSPPATSRPPLPQTQTSFPRDFSAPNGRPSPLGPQSPPIAMNYASSSPQAFSPQQYFQPPAAKRPRLSPDIQSPSAAQSFPGTPTGLPSTPASNTPVNGAPAPTARTATLMPPPQRPPDKEDRSHEDILAGTGINIEEESRLLVQNDYFGGSSNSQTAKGSFQYNNNSFPQPGSSGVVGAPPSGQTDGLNPSQEPQPSEEEMKQRLEERADWEASRHSQHPLWDMFLLGGALNERIRNISITEHLVDPQSGVLVNTQKHMPPPTVRVNGLEGASRVIDKGQAILDTQGKGERLSDIMKVINLATQSRITGLLSASSRLAKERRQHSKGKVPDEWQDIAAPSKAVADPLDGAPSPAGSASLKRECPSFTVALSLLTSSGTHSQAISEPSFSNDPAQVPERLISTFDKVSQTEKSAEEMRRQKRVKRRTVAKDEASATPAGDSTPDAASAALEAEKKTTKKERKLAETKFTEQQQHKSANEAARMAVAGILGNRKKAGRTFDWMNAGKAGASPAATPGRPPLSGPTSTAGTPAPERARAAPKDNQFGHWDEDKDARIQARDVLLILESDGRASRSFLRGVSLPEKSDS</sequence>
<dbReference type="Pfam" id="PF05236">
    <property type="entry name" value="TAF4"/>
    <property type="match status" value="1"/>
</dbReference>